<evidence type="ECO:0000256" key="3">
    <source>
        <dbReference type="ARBA" id="ARBA00022475"/>
    </source>
</evidence>
<feature type="transmembrane region" description="Helical" evidence="7">
    <location>
        <begin position="189"/>
        <end position="210"/>
    </location>
</feature>
<dbReference type="Pfam" id="PF00528">
    <property type="entry name" value="BPD_transp_1"/>
    <property type="match status" value="1"/>
</dbReference>
<comment type="similarity">
    <text evidence="7">Belongs to the binding-protein-dependent transport system permease family.</text>
</comment>
<feature type="transmembrane region" description="Helical" evidence="7">
    <location>
        <begin position="12"/>
        <end position="36"/>
    </location>
</feature>
<feature type="transmembrane region" description="Helical" evidence="7">
    <location>
        <begin position="72"/>
        <end position="97"/>
    </location>
</feature>
<evidence type="ECO:0000256" key="1">
    <source>
        <dbReference type="ARBA" id="ARBA00004651"/>
    </source>
</evidence>
<dbReference type="SUPFAM" id="SSF161098">
    <property type="entry name" value="MetI-like"/>
    <property type="match status" value="1"/>
</dbReference>
<accession>A0ABZ0U5R9</accession>
<dbReference type="Gene3D" id="1.10.3720.10">
    <property type="entry name" value="MetI-like"/>
    <property type="match status" value="1"/>
</dbReference>
<gene>
    <name evidence="9" type="primary">ngcG_5</name>
    <name evidence="9" type="ORF">BLCOC_09040</name>
</gene>
<dbReference type="CDD" id="cd06261">
    <property type="entry name" value="TM_PBP2"/>
    <property type="match status" value="1"/>
</dbReference>
<evidence type="ECO:0000256" key="4">
    <source>
        <dbReference type="ARBA" id="ARBA00022692"/>
    </source>
</evidence>
<keyword evidence="3" id="KW-1003">Cell membrane</keyword>
<feature type="transmembrane region" description="Helical" evidence="7">
    <location>
        <begin position="244"/>
        <end position="265"/>
    </location>
</feature>
<sequence length="280" mass="31441">MNSNLLAMKKPVRVIFLIVLVVVALIQLYPFFWVAISSFKTDADLARAAYQFPSKIYMGNYQKAFQSDLFQYFINSFLVAVGVLIFLVALSAPAGYSLSKMRFRSAEKVMTFFLFGMMIPSFACLIPMFQVYNVLKLRNTYWALIIPQVGFGLPICIFLYKNFMSRIPDSLTEAAAIDGASYWYIFKNIIFPMSKNITVTILTFNFVNVWNEFTYANTFMSAGNMKTLPVGLSDFVGEMGGVDWGATFATITLSMLPTLIVYAVLNKQVIEGMTAGAIKS</sequence>
<evidence type="ECO:0000256" key="7">
    <source>
        <dbReference type="RuleBase" id="RU363032"/>
    </source>
</evidence>
<evidence type="ECO:0000313" key="9">
    <source>
        <dbReference type="EMBL" id="WPX72564.1"/>
    </source>
</evidence>
<dbReference type="PANTHER" id="PTHR43744:SF12">
    <property type="entry name" value="ABC TRANSPORTER PERMEASE PROTEIN MG189-RELATED"/>
    <property type="match status" value="1"/>
</dbReference>
<name>A0ABZ0U5R9_9FIRM</name>
<reference evidence="9" key="1">
    <citation type="submission" date="2023-10" db="EMBL/GenBank/DDBJ databases">
        <title>Genome sequence of Blautia coccoides DSM 935.</title>
        <authorList>
            <person name="Boeer T."/>
            <person name="Bengelsdorf F.R."/>
            <person name="Daniel R."/>
            <person name="Poehlein A."/>
        </authorList>
    </citation>
    <scope>NUCLEOTIDE SEQUENCE [LARGE SCALE GENOMIC DNA]</scope>
    <source>
        <strain evidence="9">DSM 935</strain>
    </source>
</reference>
<feature type="domain" description="ABC transmembrane type-1" evidence="8">
    <location>
        <begin position="73"/>
        <end position="265"/>
    </location>
</feature>
<keyword evidence="10" id="KW-1185">Reference proteome</keyword>
<evidence type="ECO:0000313" key="10">
    <source>
        <dbReference type="Proteomes" id="UP001325248"/>
    </source>
</evidence>
<keyword evidence="5 7" id="KW-1133">Transmembrane helix</keyword>
<dbReference type="InterPro" id="IPR035906">
    <property type="entry name" value="MetI-like_sf"/>
</dbReference>
<evidence type="ECO:0000256" key="6">
    <source>
        <dbReference type="ARBA" id="ARBA00023136"/>
    </source>
</evidence>
<comment type="subcellular location">
    <subcellularLocation>
        <location evidence="1 7">Cell membrane</location>
        <topology evidence="1 7">Multi-pass membrane protein</topology>
    </subcellularLocation>
</comment>
<evidence type="ECO:0000256" key="2">
    <source>
        <dbReference type="ARBA" id="ARBA00022448"/>
    </source>
</evidence>
<keyword evidence="6 7" id="KW-0472">Membrane</keyword>
<dbReference type="Proteomes" id="UP001325248">
    <property type="component" value="Chromosome"/>
</dbReference>
<evidence type="ECO:0000259" key="8">
    <source>
        <dbReference type="PROSITE" id="PS50928"/>
    </source>
</evidence>
<dbReference type="EMBL" id="CP136422">
    <property type="protein sequence ID" value="WPX72564.1"/>
    <property type="molecule type" value="Genomic_DNA"/>
</dbReference>
<feature type="transmembrane region" description="Helical" evidence="7">
    <location>
        <begin position="109"/>
        <end position="129"/>
    </location>
</feature>
<protein>
    <submittedName>
        <fullName evidence="9">Diacetylchitobiose uptake system permease protein NgcG</fullName>
    </submittedName>
</protein>
<dbReference type="PANTHER" id="PTHR43744">
    <property type="entry name" value="ABC TRANSPORTER PERMEASE PROTEIN MG189-RELATED-RELATED"/>
    <property type="match status" value="1"/>
</dbReference>
<keyword evidence="2 7" id="KW-0813">Transport</keyword>
<evidence type="ECO:0000256" key="5">
    <source>
        <dbReference type="ARBA" id="ARBA00022989"/>
    </source>
</evidence>
<proteinExistence type="inferred from homology"/>
<dbReference type="InterPro" id="IPR000515">
    <property type="entry name" value="MetI-like"/>
</dbReference>
<dbReference type="PROSITE" id="PS50928">
    <property type="entry name" value="ABC_TM1"/>
    <property type="match status" value="1"/>
</dbReference>
<feature type="transmembrane region" description="Helical" evidence="7">
    <location>
        <begin position="141"/>
        <end position="160"/>
    </location>
</feature>
<keyword evidence="4 7" id="KW-0812">Transmembrane</keyword>
<organism evidence="9 10">
    <name type="scientific">Blautia producta</name>
    <dbReference type="NCBI Taxonomy" id="33035"/>
    <lineage>
        <taxon>Bacteria</taxon>
        <taxon>Bacillati</taxon>
        <taxon>Bacillota</taxon>
        <taxon>Clostridia</taxon>
        <taxon>Lachnospirales</taxon>
        <taxon>Lachnospiraceae</taxon>
        <taxon>Blautia</taxon>
    </lineage>
</organism>